<keyword evidence="2" id="KW-1185">Reference proteome</keyword>
<protein>
    <submittedName>
        <fullName evidence="1">Uncharacterized protein</fullName>
    </submittedName>
</protein>
<dbReference type="Proteomes" id="UP001058074">
    <property type="component" value="Unassembled WGS sequence"/>
</dbReference>
<comment type="caution">
    <text evidence="1">The sequence shown here is derived from an EMBL/GenBank/DDBJ whole genome shotgun (WGS) entry which is preliminary data.</text>
</comment>
<gene>
    <name evidence="1" type="ORF">rsdtw13_02180</name>
</gene>
<reference evidence="1" key="1">
    <citation type="journal article" date="2025" name="Int. J. Syst. Evol. Microbiol.">
        <title>Inconstantimicrobium mannanitabidum sp. nov., a novel member of the family Clostridiaceae isolated from anoxic soil under the treatment of reductive soil disinfestation.</title>
        <authorList>
            <person name="Ueki A."/>
            <person name="Tonouchi A."/>
            <person name="Honma S."/>
            <person name="Kaku N."/>
            <person name="Ueki K."/>
        </authorList>
    </citation>
    <scope>NUCLEOTIDE SEQUENCE</scope>
    <source>
        <strain evidence="1">TW13</strain>
    </source>
</reference>
<dbReference type="EMBL" id="BROD01000001">
    <property type="protein sequence ID" value="GKX64960.1"/>
    <property type="molecule type" value="Genomic_DNA"/>
</dbReference>
<evidence type="ECO:0000313" key="2">
    <source>
        <dbReference type="Proteomes" id="UP001058074"/>
    </source>
</evidence>
<organism evidence="1 2">
    <name type="scientific">Inconstantimicrobium mannanitabidum</name>
    <dbReference type="NCBI Taxonomy" id="1604901"/>
    <lineage>
        <taxon>Bacteria</taxon>
        <taxon>Bacillati</taxon>
        <taxon>Bacillota</taxon>
        <taxon>Clostridia</taxon>
        <taxon>Eubacteriales</taxon>
        <taxon>Clostridiaceae</taxon>
        <taxon>Inconstantimicrobium</taxon>
    </lineage>
</organism>
<proteinExistence type="predicted"/>
<sequence>MKECVIQENQKCSEIKCLIKNLKAWYEEDEEKLINIVTYPYNEIRIFKSLIYDVLKSNGRVLYLGNNEEKYKEIITVIKSLGKDITYSKVKDGCIDSEASINFSRLGNTPNIKGKYDLVILDDISALSNYSKLELQDFIDYFYKNSKKIIAYTFEEIFLNVRVLYAGNALSDKPFIEPRVIKTRVDLEEDIPFVIYDYLKWFKSQKRKILMLTPDSEKKELVYEYYLKKLKISDKIKVFKYSEEQSNKLYKEVNSIKDNAVIIVSEVINEEFRNIPNLDIIVYFSDDRWFDYKKIIYLCGKVGEKNKEGEVLLLSNEVSDNIDLAKEYARQYNKISWEKGLLS</sequence>
<name>A0ACB5R775_9CLOT</name>
<evidence type="ECO:0000313" key="1">
    <source>
        <dbReference type="EMBL" id="GKX64960.1"/>
    </source>
</evidence>
<accession>A0ACB5R775</accession>